<comment type="caution">
    <text evidence="5">The sequence shown here is derived from an EMBL/GenBank/DDBJ whole genome shotgun (WGS) entry which is preliminary data.</text>
</comment>
<dbReference type="RefSeq" id="WP_109431620.1">
    <property type="nucleotide sequence ID" value="NZ_MPDK01000034.1"/>
</dbReference>
<evidence type="ECO:0000259" key="3">
    <source>
        <dbReference type="Pfam" id="PF01656"/>
    </source>
</evidence>
<feature type="domain" description="CobQ/CobB/MinD/ParA nucleotide binding" evidence="3">
    <location>
        <begin position="120"/>
        <end position="323"/>
    </location>
</feature>
<evidence type="ECO:0000313" key="5">
    <source>
        <dbReference type="EMBL" id="PWI56593.1"/>
    </source>
</evidence>
<dbReference type="AlphaFoldDB" id="A0A2U3D5N9"/>
<dbReference type="EMBL" id="MPDK01000034">
    <property type="protein sequence ID" value="PWI56593.1"/>
    <property type="molecule type" value="Genomic_DNA"/>
</dbReference>
<dbReference type="GO" id="GO:0005524">
    <property type="term" value="F:ATP binding"/>
    <property type="evidence" value="ECO:0007669"/>
    <property type="project" value="UniProtKB-KW"/>
</dbReference>
<dbReference type="InterPro" id="IPR027417">
    <property type="entry name" value="P-loop_NTPase"/>
</dbReference>
<proteinExistence type="predicted"/>
<evidence type="ECO:0000256" key="2">
    <source>
        <dbReference type="ARBA" id="ARBA00022840"/>
    </source>
</evidence>
<accession>A0A2U3D5N9</accession>
<dbReference type="SUPFAM" id="SSF52540">
    <property type="entry name" value="P-loop containing nucleoside triphosphate hydrolases"/>
    <property type="match status" value="1"/>
</dbReference>
<dbReference type="GO" id="GO:0016887">
    <property type="term" value="F:ATP hydrolysis activity"/>
    <property type="evidence" value="ECO:0007669"/>
    <property type="project" value="TreeGrafter"/>
</dbReference>
<organism evidence="5 6">
    <name type="scientific">Sulfoacidibacillus thermotolerans</name>
    <name type="common">Acidibacillus sulfuroxidans</name>
    <dbReference type="NCBI Taxonomy" id="1765684"/>
    <lineage>
        <taxon>Bacteria</taxon>
        <taxon>Bacillati</taxon>
        <taxon>Bacillota</taxon>
        <taxon>Bacilli</taxon>
        <taxon>Bacillales</taxon>
        <taxon>Alicyclobacillaceae</taxon>
        <taxon>Sulfoacidibacillus</taxon>
    </lineage>
</organism>
<dbReference type="InterPro" id="IPR050625">
    <property type="entry name" value="ParA/MinD_ATPase"/>
</dbReference>
<keyword evidence="1" id="KW-0547">Nucleotide-binding</keyword>
<evidence type="ECO:0000313" key="4">
    <source>
        <dbReference type="EMBL" id="PWI56573.1"/>
    </source>
</evidence>
<reference evidence="5 6" key="1">
    <citation type="submission" date="2016-11" db="EMBL/GenBank/DDBJ databases">
        <title>Comparative genomics of Acidibacillus ferroxidans species.</title>
        <authorList>
            <person name="Oliveira G."/>
            <person name="Nunes G."/>
            <person name="Oliveira R."/>
            <person name="Araujo F."/>
            <person name="Salim A."/>
            <person name="Scholte L."/>
            <person name="Morais D."/>
            <person name="Nancucheo I."/>
            <person name="Johnson D.B."/>
            <person name="Grail B."/>
            <person name="Bittencourt J."/>
            <person name="Valadares R."/>
        </authorList>
    </citation>
    <scope>NUCLEOTIDE SEQUENCE [LARGE SCALE GENOMIC DNA]</scope>
    <source>
        <strain evidence="5 6">Y002</strain>
    </source>
</reference>
<dbReference type="PANTHER" id="PTHR43384:SF6">
    <property type="entry name" value="SEPTUM SITE-DETERMINING PROTEIN MIND HOMOLOG, CHLOROPLASTIC"/>
    <property type="match status" value="1"/>
</dbReference>
<dbReference type="InterPro" id="IPR002586">
    <property type="entry name" value="CobQ/CobB/MinD/ParA_Nub-bd_dom"/>
</dbReference>
<protein>
    <recommendedName>
        <fullName evidence="3">CobQ/CobB/MinD/ParA nucleotide binding domain-containing protein</fullName>
    </recommendedName>
</protein>
<keyword evidence="6" id="KW-1185">Reference proteome</keyword>
<evidence type="ECO:0000313" key="6">
    <source>
        <dbReference type="Proteomes" id="UP000245380"/>
    </source>
</evidence>
<dbReference type="Gene3D" id="3.40.50.300">
    <property type="entry name" value="P-loop containing nucleotide triphosphate hydrolases"/>
    <property type="match status" value="1"/>
</dbReference>
<dbReference type="PANTHER" id="PTHR43384">
    <property type="entry name" value="SEPTUM SITE-DETERMINING PROTEIN MIND HOMOLOG, CHLOROPLASTIC-RELATED"/>
    <property type="match status" value="1"/>
</dbReference>
<dbReference type="GO" id="GO:0005829">
    <property type="term" value="C:cytosol"/>
    <property type="evidence" value="ECO:0007669"/>
    <property type="project" value="TreeGrafter"/>
</dbReference>
<dbReference type="EMBL" id="MPDK01000036">
    <property type="protein sequence ID" value="PWI56573.1"/>
    <property type="molecule type" value="Genomic_DNA"/>
</dbReference>
<evidence type="ECO:0000256" key="1">
    <source>
        <dbReference type="ARBA" id="ARBA00022741"/>
    </source>
</evidence>
<dbReference type="GO" id="GO:0009898">
    <property type="term" value="C:cytoplasmic side of plasma membrane"/>
    <property type="evidence" value="ECO:0007669"/>
    <property type="project" value="TreeGrafter"/>
</dbReference>
<dbReference type="Proteomes" id="UP000245380">
    <property type="component" value="Unassembled WGS sequence"/>
</dbReference>
<dbReference type="Pfam" id="PF01656">
    <property type="entry name" value="CbiA"/>
    <property type="match status" value="1"/>
</dbReference>
<sequence>MDKTLYLITDWEELIPYFSEIAHEVTTTYPEPRVGDAWIVDEWFAEAKKMEQAVIRGIPVLYFGTDLSKPFEGVETITGDEIDPAQLVEWAKKPKRKNRPRLHGQTKQGKTVAFAGLLPTGGGVGKDTLVVNLAAWLAQRGKRVAVVDLDPFGTLKDRLHAETTLSIDVWEERFFGVPHLTDDLILRAVVPVKKFGFFLLPASDEGKMVRPEVLEHMHQWMTATFDVLIWNLGSGNAGESFVSALRQADTTFLVGTGDRAKFKRYLTVYEEYQALLPEPPEVIFNKFYDKQAPELFEKEFFHRDLFGYALEDKQVFESNEKGEAVVLKQPRRPFSLLVARIGQRVLGEEETTEKELEKKGGFAFWRKSIKSPSEQES</sequence>
<dbReference type="OrthoDB" id="2371017at2"/>
<keyword evidence="2" id="KW-0067">ATP-binding</keyword>
<name>A0A2U3D5N9_SULT2</name>
<dbReference type="GO" id="GO:0051782">
    <property type="term" value="P:negative regulation of cell division"/>
    <property type="evidence" value="ECO:0007669"/>
    <property type="project" value="TreeGrafter"/>
</dbReference>
<gene>
    <name evidence="5" type="ORF">BM613_12890</name>
    <name evidence="4" type="ORF">BM613_13070</name>
</gene>